<accession>A0A8D5JIS8</accession>
<keyword evidence="2" id="KW-1185">Reference proteome</keyword>
<organism evidence="1 2">
    <name type="scientific">Desulfomarina profundi</name>
    <dbReference type="NCBI Taxonomy" id="2772557"/>
    <lineage>
        <taxon>Bacteria</taxon>
        <taxon>Pseudomonadati</taxon>
        <taxon>Thermodesulfobacteriota</taxon>
        <taxon>Desulfobulbia</taxon>
        <taxon>Desulfobulbales</taxon>
        <taxon>Desulfobulbaceae</taxon>
        <taxon>Desulfomarina</taxon>
    </lineage>
</organism>
<sequence>MEELGITKTVNIPENTGLSLGDGPVLEESEKKGIADLLVEIRLATAQNNVEYTLLEEIVFDIKTLEIQLLSPRPKTAVAREVLLSLQELMEKSGRTELSEILKTVRK</sequence>
<protein>
    <submittedName>
        <fullName evidence="1">Uncharacterized protein</fullName>
    </submittedName>
</protein>
<name>A0A8D5JIS8_9BACT</name>
<reference evidence="1" key="1">
    <citation type="submission" date="2020-09" db="EMBL/GenBank/DDBJ databases">
        <title>Desulfogranum mesoprofundum gen. nov., sp. nov., a novel mesophilic, sulfate-reducing chemolithoautotroph isolated from a deep-sea hydrothermal vent chimney in the Suiyo Seamount.</title>
        <authorList>
            <person name="Hashimoto Y."/>
            <person name="Nakagawa S."/>
        </authorList>
    </citation>
    <scope>NUCLEOTIDE SEQUENCE</scope>
    <source>
        <strain evidence="1">KT2</strain>
    </source>
</reference>
<dbReference type="AlphaFoldDB" id="A0A8D5JIS8"/>
<dbReference type="KEGG" id="dbk:DGMP_36970"/>
<dbReference type="EMBL" id="AP024086">
    <property type="protein sequence ID" value="BCL63004.1"/>
    <property type="molecule type" value="Genomic_DNA"/>
</dbReference>
<evidence type="ECO:0000313" key="1">
    <source>
        <dbReference type="EMBL" id="BCL63004.1"/>
    </source>
</evidence>
<evidence type="ECO:0000313" key="2">
    <source>
        <dbReference type="Proteomes" id="UP000826725"/>
    </source>
</evidence>
<dbReference type="RefSeq" id="WP_228855307.1">
    <property type="nucleotide sequence ID" value="NZ_AP024086.1"/>
</dbReference>
<gene>
    <name evidence="1" type="ORF">DGMP_36970</name>
</gene>
<proteinExistence type="predicted"/>
<dbReference type="Proteomes" id="UP000826725">
    <property type="component" value="Chromosome"/>
</dbReference>